<name>A0ABW3VBA5_9PSEU</name>
<evidence type="ECO:0000256" key="1">
    <source>
        <dbReference type="SAM" id="MobiDB-lite"/>
    </source>
</evidence>
<gene>
    <name evidence="2" type="ORF">ACFQ34_01020</name>
</gene>
<comment type="caution">
    <text evidence="2">The sequence shown here is derived from an EMBL/GenBank/DDBJ whole genome shotgun (WGS) entry which is preliminary data.</text>
</comment>
<protein>
    <submittedName>
        <fullName evidence="2">TetR/AcrR family transcriptional regulator</fullName>
    </submittedName>
</protein>
<dbReference type="InterPro" id="IPR009057">
    <property type="entry name" value="Homeodomain-like_sf"/>
</dbReference>
<sequence length="164" mass="17980">MRRRVAAALGTGAASLYRYVPTRDDLLDLMADQALAAFVPTPDSGDRRAELVADHLQVLCLLRERPWLIEVVRSRPTSGPIGTTTVENTLARMAGHPAPGSRKMEVVGTLFERIRTYAASERPGGGILDEDFPAVQTRLVQQAAASGPSWPGCSPNTREWRWSR</sequence>
<accession>A0ABW3VBA5</accession>
<dbReference type="SUPFAM" id="SSF48498">
    <property type="entry name" value="Tetracyclin repressor-like, C-terminal domain"/>
    <property type="match status" value="1"/>
</dbReference>
<dbReference type="SUPFAM" id="SSF46689">
    <property type="entry name" value="Homeodomain-like"/>
    <property type="match status" value="1"/>
</dbReference>
<feature type="region of interest" description="Disordered" evidence="1">
    <location>
        <begin position="144"/>
        <end position="164"/>
    </location>
</feature>
<proteinExistence type="predicted"/>
<dbReference type="InterPro" id="IPR036271">
    <property type="entry name" value="Tet_transcr_reg_TetR-rel_C_sf"/>
</dbReference>
<evidence type="ECO:0000313" key="3">
    <source>
        <dbReference type="Proteomes" id="UP001597182"/>
    </source>
</evidence>
<dbReference type="EMBL" id="JBHTMB010000007">
    <property type="protein sequence ID" value="MFD1231855.1"/>
    <property type="molecule type" value="Genomic_DNA"/>
</dbReference>
<dbReference type="Proteomes" id="UP001597182">
    <property type="component" value="Unassembled WGS sequence"/>
</dbReference>
<evidence type="ECO:0000313" key="2">
    <source>
        <dbReference type="EMBL" id="MFD1231855.1"/>
    </source>
</evidence>
<organism evidence="2 3">
    <name type="scientific">Pseudonocardia benzenivorans</name>
    <dbReference type="NCBI Taxonomy" id="228005"/>
    <lineage>
        <taxon>Bacteria</taxon>
        <taxon>Bacillati</taxon>
        <taxon>Actinomycetota</taxon>
        <taxon>Actinomycetes</taxon>
        <taxon>Pseudonocardiales</taxon>
        <taxon>Pseudonocardiaceae</taxon>
        <taxon>Pseudonocardia</taxon>
    </lineage>
</organism>
<keyword evidence="3" id="KW-1185">Reference proteome</keyword>
<dbReference type="Gene3D" id="1.10.357.10">
    <property type="entry name" value="Tetracycline Repressor, domain 2"/>
    <property type="match status" value="1"/>
</dbReference>
<dbReference type="RefSeq" id="WP_346090896.1">
    <property type="nucleotide sequence ID" value="NZ_BAABKS010000016.1"/>
</dbReference>
<reference evidence="3" key="1">
    <citation type="journal article" date="2019" name="Int. J. Syst. Evol. Microbiol.">
        <title>The Global Catalogue of Microorganisms (GCM) 10K type strain sequencing project: providing services to taxonomists for standard genome sequencing and annotation.</title>
        <authorList>
            <consortium name="The Broad Institute Genomics Platform"/>
            <consortium name="The Broad Institute Genome Sequencing Center for Infectious Disease"/>
            <person name="Wu L."/>
            <person name="Ma J."/>
        </authorList>
    </citation>
    <scope>NUCLEOTIDE SEQUENCE [LARGE SCALE GENOMIC DNA]</scope>
    <source>
        <strain evidence="3">CCUG 49018</strain>
    </source>
</reference>